<dbReference type="EMBL" id="OENF01000010">
    <property type="protein sequence ID" value="SOS74047.1"/>
    <property type="molecule type" value="Genomic_DNA"/>
</dbReference>
<dbReference type="PANTHER" id="PTHR12835:SF5">
    <property type="entry name" value="BIOTIN--PROTEIN LIGASE"/>
    <property type="match status" value="1"/>
</dbReference>
<dbReference type="OrthoDB" id="9807064at2"/>
<evidence type="ECO:0000313" key="4">
    <source>
        <dbReference type="Proteomes" id="UP000234211"/>
    </source>
</evidence>
<dbReference type="GO" id="GO:0005737">
    <property type="term" value="C:cytoplasm"/>
    <property type="evidence" value="ECO:0007669"/>
    <property type="project" value="TreeGrafter"/>
</dbReference>
<gene>
    <name evidence="3" type="ORF">TNO020_180076</name>
</gene>
<dbReference type="GO" id="GO:0004077">
    <property type="term" value="F:biotin--[biotin carboxyl-carrier protein] ligase activity"/>
    <property type="evidence" value="ECO:0007669"/>
    <property type="project" value="InterPro"/>
</dbReference>
<organism evidence="3 4">
    <name type="scientific">Tenacibaculum piscium</name>
    <dbReference type="NCBI Taxonomy" id="1458515"/>
    <lineage>
        <taxon>Bacteria</taxon>
        <taxon>Pseudomonadati</taxon>
        <taxon>Bacteroidota</taxon>
        <taxon>Flavobacteriia</taxon>
        <taxon>Flavobacteriales</taxon>
        <taxon>Flavobacteriaceae</taxon>
        <taxon>Tenacibaculum</taxon>
    </lineage>
</organism>
<feature type="domain" description="BPL/LPL catalytic" evidence="2">
    <location>
        <begin position="1"/>
        <end position="188"/>
    </location>
</feature>
<accession>A0A2H1YGU0</accession>
<evidence type="ECO:0000313" key="3">
    <source>
        <dbReference type="EMBL" id="SOS74047.1"/>
    </source>
</evidence>
<keyword evidence="1" id="KW-0436">Ligase</keyword>
<proteinExistence type="predicted"/>
<dbReference type="Pfam" id="PF03099">
    <property type="entry name" value="BPL_LplA_LipB"/>
    <property type="match status" value="1"/>
</dbReference>
<dbReference type="InterPro" id="IPR004408">
    <property type="entry name" value="Biotin_CoA_COase_ligase"/>
</dbReference>
<dbReference type="InterPro" id="IPR045864">
    <property type="entry name" value="aa-tRNA-synth_II/BPL/LPL"/>
</dbReference>
<dbReference type="RefSeq" id="WP_101916564.1">
    <property type="nucleotide sequence ID" value="NZ_JAJGWW010000003.1"/>
</dbReference>
<name>A0A2H1YGU0_9FLAO</name>
<sequence>MKIIKLNAIDSTNSFLKDMASKVALDNLTVVVAKKQTAGRGQRNTRWNSQAGKALTFSVYTKFDDFLVADYKYLNYAVSLAVYQAINMLNLSRLTIKWPNDILSENKKIAGILIENSLITDKINTAIIGIGVNVNQNKFPKDLPNASSIKKMLAQKQVINPDIDNNIDLDFLLDKILVSLAKKLEILHQKEYQLLENDYLSVLYKKNVPSMFKTTQNTLFMGKIIGVSKIGNLQIELENETIQEFGIKEVSFA</sequence>
<dbReference type="PANTHER" id="PTHR12835">
    <property type="entry name" value="BIOTIN PROTEIN LIGASE"/>
    <property type="match status" value="1"/>
</dbReference>
<keyword evidence="4" id="KW-1185">Reference proteome</keyword>
<dbReference type="Proteomes" id="UP000234211">
    <property type="component" value="Unassembled WGS sequence"/>
</dbReference>
<reference evidence="4" key="1">
    <citation type="submission" date="2017-11" db="EMBL/GenBank/DDBJ databases">
        <authorList>
            <person name="Duchaud E."/>
        </authorList>
    </citation>
    <scope>NUCLEOTIDE SEQUENCE [LARGE SCALE GENOMIC DNA]</scope>
    <source>
        <strain evidence="4">Tenacibaculum sp. TNO020</strain>
    </source>
</reference>
<evidence type="ECO:0000256" key="1">
    <source>
        <dbReference type="ARBA" id="ARBA00022598"/>
    </source>
</evidence>
<dbReference type="CDD" id="cd16442">
    <property type="entry name" value="BPL"/>
    <property type="match status" value="1"/>
</dbReference>
<evidence type="ECO:0000259" key="2">
    <source>
        <dbReference type="PROSITE" id="PS51733"/>
    </source>
</evidence>
<protein>
    <recommendedName>
        <fullName evidence="2">BPL/LPL catalytic domain-containing protein</fullName>
    </recommendedName>
</protein>
<dbReference type="Gene3D" id="3.30.930.10">
    <property type="entry name" value="Bira Bifunctional Protein, Domain 2"/>
    <property type="match status" value="1"/>
</dbReference>
<dbReference type="AlphaFoldDB" id="A0A2H1YGU0"/>
<dbReference type="PROSITE" id="PS51733">
    <property type="entry name" value="BPL_LPL_CATALYTIC"/>
    <property type="match status" value="1"/>
</dbReference>
<dbReference type="InterPro" id="IPR004143">
    <property type="entry name" value="BPL_LPL_catalytic"/>
</dbReference>
<dbReference type="SUPFAM" id="SSF55681">
    <property type="entry name" value="Class II aaRS and biotin synthetases"/>
    <property type="match status" value="1"/>
</dbReference>
<dbReference type="NCBIfam" id="TIGR00121">
    <property type="entry name" value="birA_ligase"/>
    <property type="match status" value="1"/>
</dbReference>